<evidence type="ECO:0000313" key="1">
    <source>
        <dbReference type="EMBL" id="QJA67288.1"/>
    </source>
</evidence>
<protein>
    <submittedName>
        <fullName evidence="1">Uncharacterized protein</fullName>
    </submittedName>
</protein>
<proteinExistence type="predicted"/>
<evidence type="ECO:0000313" key="2">
    <source>
        <dbReference type="EMBL" id="QJA83302.1"/>
    </source>
</evidence>
<name>A0A6M3JD85_9ZZZZ</name>
<organism evidence="1">
    <name type="scientific">viral metagenome</name>
    <dbReference type="NCBI Taxonomy" id="1070528"/>
    <lineage>
        <taxon>unclassified sequences</taxon>
        <taxon>metagenomes</taxon>
        <taxon>organismal metagenomes</taxon>
    </lineage>
</organism>
<accession>A0A6M3JD85</accession>
<gene>
    <name evidence="2" type="ORF">MM415A00301_0036</name>
    <name evidence="1" type="ORF">MM415B00258_0037</name>
</gene>
<reference evidence="1" key="1">
    <citation type="submission" date="2020-03" db="EMBL/GenBank/DDBJ databases">
        <title>The deep terrestrial virosphere.</title>
        <authorList>
            <person name="Holmfeldt K."/>
            <person name="Nilsson E."/>
            <person name="Simone D."/>
            <person name="Lopez-Fernandez M."/>
            <person name="Wu X."/>
            <person name="de Brujin I."/>
            <person name="Lundin D."/>
            <person name="Andersson A."/>
            <person name="Bertilsson S."/>
            <person name="Dopson M."/>
        </authorList>
    </citation>
    <scope>NUCLEOTIDE SEQUENCE</scope>
    <source>
        <strain evidence="2">MM415A00301</strain>
        <strain evidence="1">MM415B00258</strain>
    </source>
</reference>
<sequence>MEIKRKMTVIEVLEKQKNLENIVMTSLEATKVLEVGTPEFDEAYGMYLGAKSSLAKIPDELASAKKAENSEAIKADSAAIASAVKELVAGLGLAEKLGEPVKSVVWTQGATGDDGIVPEPVVHVNPTVSVKSTGPKSARTPSTGRTVIGYPDGSQKSCTKFVLEFATEVEKATPEYKYPHTRVDSKPKFEAFCTAHNLSGFSYVTSAKAESEE</sequence>
<dbReference type="AlphaFoldDB" id="A0A6M3JD85"/>
<dbReference type="EMBL" id="MT141568">
    <property type="protein sequence ID" value="QJA67288.1"/>
    <property type="molecule type" value="Genomic_DNA"/>
</dbReference>
<dbReference type="EMBL" id="MT142507">
    <property type="protein sequence ID" value="QJA83302.1"/>
    <property type="molecule type" value="Genomic_DNA"/>
</dbReference>